<name>A0A5N6JZS0_MONLA</name>
<dbReference type="Proteomes" id="UP000326757">
    <property type="component" value="Unassembled WGS sequence"/>
</dbReference>
<protein>
    <recommendedName>
        <fullName evidence="4">GerMN domain-containing protein</fullName>
    </recommendedName>
</protein>
<dbReference type="PROSITE" id="PS51257">
    <property type="entry name" value="PROKAR_LIPOPROTEIN"/>
    <property type="match status" value="1"/>
</dbReference>
<evidence type="ECO:0000313" key="2">
    <source>
        <dbReference type="EMBL" id="KAB8294959.1"/>
    </source>
</evidence>
<evidence type="ECO:0008006" key="4">
    <source>
        <dbReference type="Google" id="ProtNLM"/>
    </source>
</evidence>
<feature type="signal peptide" evidence="1">
    <location>
        <begin position="1"/>
        <end position="21"/>
    </location>
</feature>
<gene>
    <name evidence="2" type="ORF">EYC80_006912</name>
</gene>
<evidence type="ECO:0000313" key="3">
    <source>
        <dbReference type="Proteomes" id="UP000326757"/>
    </source>
</evidence>
<feature type="chain" id="PRO_5025010199" description="GerMN domain-containing protein" evidence="1">
    <location>
        <begin position="22"/>
        <end position="277"/>
    </location>
</feature>
<evidence type="ECO:0000256" key="1">
    <source>
        <dbReference type="SAM" id="SignalP"/>
    </source>
</evidence>
<dbReference type="AlphaFoldDB" id="A0A5N6JZS0"/>
<comment type="caution">
    <text evidence="2">The sequence shown here is derived from an EMBL/GenBank/DDBJ whole genome shotgun (WGS) entry which is preliminary data.</text>
</comment>
<keyword evidence="1" id="KW-0732">Signal</keyword>
<reference evidence="2 3" key="1">
    <citation type="submission" date="2019-06" db="EMBL/GenBank/DDBJ databases">
        <title>Genome Sequence of the Brown Rot Fungal Pathogen Monilinia laxa.</title>
        <authorList>
            <person name="De Miccolis Angelini R.M."/>
            <person name="Landi L."/>
            <person name="Abate D."/>
            <person name="Pollastro S."/>
            <person name="Romanazzi G."/>
            <person name="Faretra F."/>
        </authorList>
    </citation>
    <scope>NUCLEOTIDE SEQUENCE [LARGE SCALE GENOMIC DNA]</scope>
    <source>
        <strain evidence="2 3">Mlax316</strain>
    </source>
</reference>
<dbReference type="OrthoDB" id="3551508at2759"/>
<dbReference type="EMBL" id="VIGI01000010">
    <property type="protein sequence ID" value="KAB8294959.1"/>
    <property type="molecule type" value="Genomic_DNA"/>
</dbReference>
<keyword evidence="3" id="KW-1185">Reference proteome</keyword>
<sequence>MYLRLPNFLIILGVLACSSVALVWKQTSRLPLTVGFQNGLGFDVEEEPTISPTAITDFKPFSPTSVFTIPADLATPNLEAPIPAGKPLPAIAIGRRSLDRDSRRYIPVEGYSYDPSKVVPGPTITASEWDPFQHLTSLPPITEVNLFPTTTHTITITITPREVEGRESLATTIPGSRDWEALRTFQTITGAPSLALSVVARGDDVERRGYGEGLASCEALASAEILDCFFTKSILIPVSTYTVVHSGSTQIVVEVTEGPHNKLDTVPVSTAVQISDA</sequence>
<proteinExistence type="predicted"/>
<accession>A0A5N6JZS0</accession>
<organism evidence="2 3">
    <name type="scientific">Monilinia laxa</name>
    <name type="common">Brown rot fungus</name>
    <name type="synonym">Sclerotinia laxa</name>
    <dbReference type="NCBI Taxonomy" id="61186"/>
    <lineage>
        <taxon>Eukaryota</taxon>
        <taxon>Fungi</taxon>
        <taxon>Dikarya</taxon>
        <taxon>Ascomycota</taxon>
        <taxon>Pezizomycotina</taxon>
        <taxon>Leotiomycetes</taxon>
        <taxon>Helotiales</taxon>
        <taxon>Sclerotiniaceae</taxon>
        <taxon>Monilinia</taxon>
    </lineage>
</organism>